<dbReference type="AlphaFoldDB" id="A0A9P5SA67"/>
<dbReference type="OrthoDB" id="2446503at2759"/>
<dbReference type="EMBL" id="JAAAUQ010000023">
    <property type="protein sequence ID" value="KAF9156467.1"/>
    <property type="molecule type" value="Genomic_DNA"/>
</dbReference>
<comment type="caution">
    <text evidence="2">The sequence shown here is derived from an EMBL/GenBank/DDBJ whole genome shotgun (WGS) entry which is preliminary data.</text>
</comment>
<feature type="region of interest" description="Disordered" evidence="1">
    <location>
        <begin position="357"/>
        <end position="385"/>
    </location>
</feature>
<evidence type="ECO:0000313" key="2">
    <source>
        <dbReference type="EMBL" id="KAF9156467.1"/>
    </source>
</evidence>
<sequence length="443" mass="48993">MSTIGFDLTGGGGTSDLGDGGAGSMVMASISSGASGQTDADAASSSVVGIIQKLLLDRPAQILLDSNDAITTTRTQSEGDYRYICLAIHDLPIKKVSPERTTINVDGSRSVEKEYAHQKRNSDLSKQLAKLEKDYGEGKVTGTKQLYHRLKSIYRAPPDADAAELENVRIITKNSKMLVYEVSTSITLPVGYQWKTFKKQDLVDQHQLPLPHRPAFFFSIRKTAVGSRVKRRQRNPNAAHAPKADEKDLRRVERAQRQLSVSTERFDQALQVSVTWPSPPALASIDPGSVAVDQTPTVPSLAPSPTIQASLLYKKKSNKRKRRHGLRARFRSWTDQADRYAPRTVHLEITSPIEDMELSGLKPSTPRSYKLKEPTTSNNQPTTSAAKKKKLLGYLQDKVGHAALKKSSNLFSPQLRLPLDHTRDASVERLISPWRHQPGCPET</sequence>
<evidence type="ECO:0000256" key="1">
    <source>
        <dbReference type="SAM" id="MobiDB-lite"/>
    </source>
</evidence>
<reference evidence="2" key="1">
    <citation type="journal article" date="2020" name="Fungal Divers.">
        <title>Resolving the Mortierellaceae phylogeny through synthesis of multi-gene phylogenetics and phylogenomics.</title>
        <authorList>
            <person name="Vandepol N."/>
            <person name="Liber J."/>
            <person name="Desiro A."/>
            <person name="Na H."/>
            <person name="Kennedy M."/>
            <person name="Barry K."/>
            <person name="Grigoriev I.V."/>
            <person name="Miller A.N."/>
            <person name="O'Donnell K."/>
            <person name="Stajich J.E."/>
            <person name="Bonito G."/>
        </authorList>
    </citation>
    <scope>NUCLEOTIDE SEQUENCE</scope>
    <source>
        <strain evidence="2">NRRL 6426</strain>
    </source>
</reference>
<evidence type="ECO:0000313" key="3">
    <source>
        <dbReference type="Proteomes" id="UP000748756"/>
    </source>
</evidence>
<dbReference type="Proteomes" id="UP000748756">
    <property type="component" value="Unassembled WGS sequence"/>
</dbReference>
<name>A0A9P5SA67_9FUNG</name>
<gene>
    <name evidence="2" type="ORF">BG015_004948</name>
</gene>
<accession>A0A9P5SA67</accession>
<proteinExistence type="predicted"/>
<organism evidence="2 3">
    <name type="scientific">Linnemannia schmuckeri</name>
    <dbReference type="NCBI Taxonomy" id="64567"/>
    <lineage>
        <taxon>Eukaryota</taxon>
        <taxon>Fungi</taxon>
        <taxon>Fungi incertae sedis</taxon>
        <taxon>Mucoromycota</taxon>
        <taxon>Mortierellomycotina</taxon>
        <taxon>Mortierellomycetes</taxon>
        <taxon>Mortierellales</taxon>
        <taxon>Mortierellaceae</taxon>
        <taxon>Linnemannia</taxon>
    </lineage>
</organism>
<feature type="compositionally biased region" description="Polar residues" evidence="1">
    <location>
        <begin position="374"/>
        <end position="385"/>
    </location>
</feature>
<protein>
    <submittedName>
        <fullName evidence="2">Uncharacterized protein</fullName>
    </submittedName>
</protein>
<keyword evidence="3" id="KW-1185">Reference proteome</keyword>
<feature type="region of interest" description="Disordered" evidence="1">
    <location>
        <begin position="227"/>
        <end position="249"/>
    </location>
</feature>